<reference evidence="1 2" key="1">
    <citation type="submission" date="2024-01" db="EMBL/GenBank/DDBJ databases">
        <title>The genomes of 5 underutilized Papilionoideae crops provide insights into root nodulation and disease resistanc.</title>
        <authorList>
            <person name="Jiang F."/>
        </authorList>
    </citation>
    <scope>NUCLEOTIDE SEQUENCE [LARGE SCALE GENOMIC DNA]</scope>
    <source>
        <strain evidence="1">LVBAO_FW01</strain>
        <tissue evidence="1">Leaves</tissue>
    </source>
</reference>
<name>A0AAN9Q894_CANGL</name>
<dbReference type="Proteomes" id="UP001367508">
    <property type="component" value="Unassembled WGS sequence"/>
</dbReference>
<evidence type="ECO:0000313" key="2">
    <source>
        <dbReference type="Proteomes" id="UP001367508"/>
    </source>
</evidence>
<accession>A0AAN9Q894</accession>
<proteinExistence type="predicted"/>
<sequence length="153" mass="17685">MRYNVVTGFLDPSSVRQLEGTLLEEQGIGSFGEDLTLHHTTMAKFPLLKDHQERTYTNQKYIYYVKVRQELYRRMGAKRSSTCSFASVFKACFSSGSRYDEYWEGSGSGRRIFASDEDRVHWVAEPGIDRKASDFIARYYASRVTDSERQFAS</sequence>
<keyword evidence="2" id="KW-1185">Reference proteome</keyword>
<gene>
    <name evidence="1" type="ORF">VNO77_22723</name>
</gene>
<comment type="caution">
    <text evidence="1">The sequence shown here is derived from an EMBL/GenBank/DDBJ whole genome shotgun (WGS) entry which is preliminary data.</text>
</comment>
<organism evidence="1 2">
    <name type="scientific">Canavalia gladiata</name>
    <name type="common">Sword bean</name>
    <name type="synonym">Dolichos gladiatus</name>
    <dbReference type="NCBI Taxonomy" id="3824"/>
    <lineage>
        <taxon>Eukaryota</taxon>
        <taxon>Viridiplantae</taxon>
        <taxon>Streptophyta</taxon>
        <taxon>Embryophyta</taxon>
        <taxon>Tracheophyta</taxon>
        <taxon>Spermatophyta</taxon>
        <taxon>Magnoliopsida</taxon>
        <taxon>eudicotyledons</taxon>
        <taxon>Gunneridae</taxon>
        <taxon>Pentapetalae</taxon>
        <taxon>rosids</taxon>
        <taxon>fabids</taxon>
        <taxon>Fabales</taxon>
        <taxon>Fabaceae</taxon>
        <taxon>Papilionoideae</taxon>
        <taxon>50 kb inversion clade</taxon>
        <taxon>NPAAA clade</taxon>
        <taxon>indigoferoid/millettioid clade</taxon>
        <taxon>Phaseoleae</taxon>
        <taxon>Canavalia</taxon>
    </lineage>
</organism>
<dbReference type="EMBL" id="JAYMYQ010000005">
    <property type="protein sequence ID" value="KAK7328610.1"/>
    <property type="molecule type" value="Genomic_DNA"/>
</dbReference>
<dbReference type="AlphaFoldDB" id="A0AAN9Q894"/>
<evidence type="ECO:0000313" key="1">
    <source>
        <dbReference type="EMBL" id="KAK7328610.1"/>
    </source>
</evidence>
<protein>
    <submittedName>
        <fullName evidence="1">Uncharacterized protein</fullName>
    </submittedName>
</protein>
<dbReference type="PANTHER" id="PTHR33511">
    <property type="entry name" value="OS06G0632400 PROTEIN"/>
    <property type="match status" value="1"/>
</dbReference>